<proteinExistence type="predicted"/>
<sequence>MTAHNISETYQFGPIFRRLLGRREPARRAVQPLAQLHREFQPGQRGICYDDLFGPYLAGARRIVITDPFIQSFYQTRNLMELLETIVRHKTAKQTVSLHLITERSEPEEFARKQASFLDDIAAVAPAAGISFSWETNPDLHDRSILTDNGWKIVLGRGLDIFERYDMHNAFDFQNRLQICRAVKGFSITVIQLL</sequence>
<dbReference type="AlphaFoldDB" id="A0A160T6R9"/>
<dbReference type="InterPro" id="IPR038113">
    <property type="entry name" value="MITD1_C_sf"/>
</dbReference>
<evidence type="ECO:0000313" key="2">
    <source>
        <dbReference type="EMBL" id="CUS05724.1"/>
    </source>
</evidence>
<dbReference type="OrthoDB" id="5297084at2"/>
<keyword evidence="3" id="KW-1185">Reference proteome</keyword>
<dbReference type="Proteomes" id="UP000215027">
    <property type="component" value="Chromosome II"/>
</dbReference>
<dbReference type="EMBL" id="LN890656">
    <property type="protein sequence ID" value="CUS05724.1"/>
    <property type="molecule type" value="Genomic_DNA"/>
</dbReference>
<organism evidence="2 3">
    <name type="scientific">Candidatus Promineifilum breve</name>
    <dbReference type="NCBI Taxonomy" id="1806508"/>
    <lineage>
        <taxon>Bacteria</taxon>
        <taxon>Bacillati</taxon>
        <taxon>Chloroflexota</taxon>
        <taxon>Ardenticatenia</taxon>
        <taxon>Candidatus Promineifilales</taxon>
        <taxon>Candidatus Promineifilaceae</taxon>
        <taxon>Candidatus Promineifilum</taxon>
    </lineage>
</organism>
<name>A0A160T6R9_9CHLR</name>
<dbReference type="KEGG" id="pbf:CFX0092_B0190"/>
<dbReference type="RefSeq" id="WP_157913314.1">
    <property type="nucleotide sequence ID" value="NZ_LN890656.1"/>
</dbReference>
<reference evidence="2" key="1">
    <citation type="submission" date="2016-01" db="EMBL/GenBank/DDBJ databases">
        <authorList>
            <person name="Mcilroy J.S."/>
            <person name="Karst M S."/>
            <person name="Albertsen M."/>
        </authorList>
    </citation>
    <scope>NUCLEOTIDE SEQUENCE</scope>
    <source>
        <strain evidence="2">Cfx-K</strain>
    </source>
</reference>
<protein>
    <recommendedName>
        <fullName evidence="1">MITD1 C-terminal phospholipase D-like domain-containing protein</fullName>
    </recommendedName>
</protein>
<evidence type="ECO:0000313" key="3">
    <source>
        <dbReference type="Proteomes" id="UP000215027"/>
    </source>
</evidence>
<evidence type="ECO:0000259" key="1">
    <source>
        <dbReference type="Pfam" id="PF16565"/>
    </source>
</evidence>
<dbReference type="InterPro" id="IPR032341">
    <property type="entry name" value="MITD1_C"/>
</dbReference>
<accession>A0A160T6R9</accession>
<feature type="domain" description="MITD1 C-terminal phospholipase D-like" evidence="1">
    <location>
        <begin position="46"/>
        <end position="191"/>
    </location>
</feature>
<dbReference type="Gene3D" id="3.30.870.30">
    <property type="entry name" value="MITD, C-terminal phospholipase D-like domain"/>
    <property type="match status" value="1"/>
</dbReference>
<gene>
    <name evidence="2" type="ORF">CFX0092_B0190</name>
</gene>
<dbReference type="Pfam" id="PF16565">
    <property type="entry name" value="MIT_C"/>
    <property type="match status" value="1"/>
</dbReference>